<keyword evidence="1" id="KW-1185">Reference proteome</keyword>
<accession>A0A915Q3L2</accession>
<dbReference type="Proteomes" id="UP000887581">
    <property type="component" value="Unplaced"/>
</dbReference>
<sequence length="65" mass="7169">MKTPGEIRAASVTSLADRWGSGGDDVGGDVWYDLTAVEISRFDISRGHSVRWAPERPNTPQQQHC</sequence>
<reference evidence="2" key="1">
    <citation type="submission" date="2022-11" db="UniProtKB">
        <authorList>
            <consortium name="WormBaseParasite"/>
        </authorList>
    </citation>
    <scope>IDENTIFICATION</scope>
</reference>
<organism evidence="1 2">
    <name type="scientific">Setaria digitata</name>
    <dbReference type="NCBI Taxonomy" id="48799"/>
    <lineage>
        <taxon>Eukaryota</taxon>
        <taxon>Metazoa</taxon>
        <taxon>Ecdysozoa</taxon>
        <taxon>Nematoda</taxon>
        <taxon>Chromadorea</taxon>
        <taxon>Rhabditida</taxon>
        <taxon>Spirurina</taxon>
        <taxon>Spiruromorpha</taxon>
        <taxon>Filarioidea</taxon>
        <taxon>Setariidae</taxon>
        <taxon>Setaria</taxon>
    </lineage>
</organism>
<dbReference type="WBParaSite" id="sdigi.contig52.g3038.t1">
    <property type="protein sequence ID" value="sdigi.contig52.g3038.t1"/>
    <property type="gene ID" value="sdigi.contig52.g3038"/>
</dbReference>
<proteinExistence type="predicted"/>
<evidence type="ECO:0000313" key="2">
    <source>
        <dbReference type="WBParaSite" id="sdigi.contig52.g3038.t1"/>
    </source>
</evidence>
<protein>
    <submittedName>
        <fullName evidence="2">Uncharacterized protein</fullName>
    </submittedName>
</protein>
<name>A0A915Q3L2_9BILA</name>
<dbReference type="AlphaFoldDB" id="A0A915Q3L2"/>
<evidence type="ECO:0000313" key="1">
    <source>
        <dbReference type="Proteomes" id="UP000887581"/>
    </source>
</evidence>